<protein>
    <submittedName>
        <fullName evidence="1">Uncharacterized protein</fullName>
    </submittedName>
</protein>
<proteinExistence type="predicted"/>
<reference evidence="1" key="1">
    <citation type="submission" date="2023-03" db="EMBL/GenBank/DDBJ databases">
        <title>Chromosome-scale reference genome and RAD-based genetic map of yellow starthistle (Centaurea solstitialis) reveal putative structural variation and QTLs associated with invader traits.</title>
        <authorList>
            <person name="Reatini B."/>
            <person name="Cang F.A."/>
            <person name="Jiang Q."/>
            <person name="Mckibben M.T.W."/>
            <person name="Barker M.S."/>
            <person name="Rieseberg L.H."/>
            <person name="Dlugosch K.M."/>
        </authorList>
    </citation>
    <scope>NUCLEOTIDE SEQUENCE</scope>
    <source>
        <strain evidence="1">CAN-66</strain>
        <tissue evidence="1">Leaf</tissue>
    </source>
</reference>
<dbReference type="AlphaFoldDB" id="A0AA38SAJ3"/>
<keyword evidence="2" id="KW-1185">Reference proteome</keyword>
<sequence>MEICQHKSSIEKRHKLVLASETFGSSQSFKKRLKHLPKGAPQGAASHCFIDKFTWLNYLDWILTLRIALSSRVYKKYVESTKVACLMLTSKSLELQKSFENMWEFEINEQLHEIF</sequence>
<dbReference type="Proteomes" id="UP001172457">
    <property type="component" value="Chromosome 8"/>
</dbReference>
<dbReference type="EMBL" id="JARYMX010000008">
    <property type="protein sequence ID" value="KAJ9539220.1"/>
    <property type="molecule type" value="Genomic_DNA"/>
</dbReference>
<evidence type="ECO:0000313" key="2">
    <source>
        <dbReference type="Proteomes" id="UP001172457"/>
    </source>
</evidence>
<gene>
    <name evidence="1" type="ORF">OSB04_031953</name>
</gene>
<organism evidence="1 2">
    <name type="scientific">Centaurea solstitialis</name>
    <name type="common">yellow star-thistle</name>
    <dbReference type="NCBI Taxonomy" id="347529"/>
    <lineage>
        <taxon>Eukaryota</taxon>
        <taxon>Viridiplantae</taxon>
        <taxon>Streptophyta</taxon>
        <taxon>Embryophyta</taxon>
        <taxon>Tracheophyta</taxon>
        <taxon>Spermatophyta</taxon>
        <taxon>Magnoliopsida</taxon>
        <taxon>eudicotyledons</taxon>
        <taxon>Gunneridae</taxon>
        <taxon>Pentapetalae</taxon>
        <taxon>asterids</taxon>
        <taxon>campanulids</taxon>
        <taxon>Asterales</taxon>
        <taxon>Asteraceae</taxon>
        <taxon>Carduoideae</taxon>
        <taxon>Cardueae</taxon>
        <taxon>Centaureinae</taxon>
        <taxon>Centaurea</taxon>
    </lineage>
</organism>
<accession>A0AA38SAJ3</accession>
<name>A0AA38SAJ3_9ASTR</name>
<comment type="caution">
    <text evidence="1">The sequence shown here is derived from an EMBL/GenBank/DDBJ whole genome shotgun (WGS) entry which is preliminary data.</text>
</comment>
<evidence type="ECO:0000313" key="1">
    <source>
        <dbReference type="EMBL" id="KAJ9539220.1"/>
    </source>
</evidence>